<proteinExistence type="predicted"/>
<dbReference type="AlphaFoldDB" id="A0AAN8ZTF6"/>
<feature type="compositionally biased region" description="Basic and acidic residues" evidence="1">
    <location>
        <begin position="134"/>
        <end position="143"/>
    </location>
</feature>
<dbReference type="Proteomes" id="UP001381693">
    <property type="component" value="Unassembled WGS sequence"/>
</dbReference>
<dbReference type="EMBL" id="JAXCGZ010022779">
    <property type="protein sequence ID" value="KAK7024315.1"/>
    <property type="molecule type" value="Genomic_DNA"/>
</dbReference>
<comment type="caution">
    <text evidence="2">The sequence shown here is derived from an EMBL/GenBank/DDBJ whole genome shotgun (WGS) entry which is preliminary data.</text>
</comment>
<organism evidence="2 3">
    <name type="scientific">Halocaridina rubra</name>
    <name type="common">Hawaiian red shrimp</name>
    <dbReference type="NCBI Taxonomy" id="373956"/>
    <lineage>
        <taxon>Eukaryota</taxon>
        <taxon>Metazoa</taxon>
        <taxon>Ecdysozoa</taxon>
        <taxon>Arthropoda</taxon>
        <taxon>Crustacea</taxon>
        <taxon>Multicrustacea</taxon>
        <taxon>Malacostraca</taxon>
        <taxon>Eumalacostraca</taxon>
        <taxon>Eucarida</taxon>
        <taxon>Decapoda</taxon>
        <taxon>Pleocyemata</taxon>
        <taxon>Caridea</taxon>
        <taxon>Atyoidea</taxon>
        <taxon>Atyidae</taxon>
        <taxon>Halocaridina</taxon>
    </lineage>
</organism>
<sequence>MMVESALEEHQRAIEEAEERKRLEAHFLEAKVEAGGLKIKLEMYLGEGPATDPQLLKIALSWLVQWEELRSKTRVLQDMERQYREVEPRADFDRLQRKFAAVSNSHKQLTMVHDMLKDQHETVLAAHEKVVAERDGLREENQTLRRAATPRPD</sequence>
<evidence type="ECO:0000313" key="3">
    <source>
        <dbReference type="Proteomes" id="UP001381693"/>
    </source>
</evidence>
<accession>A0AAN8ZTF6</accession>
<protein>
    <submittedName>
        <fullName evidence="2">Uncharacterized protein</fullName>
    </submittedName>
</protein>
<feature type="region of interest" description="Disordered" evidence="1">
    <location>
        <begin position="134"/>
        <end position="153"/>
    </location>
</feature>
<evidence type="ECO:0000313" key="2">
    <source>
        <dbReference type="EMBL" id="KAK7024315.1"/>
    </source>
</evidence>
<name>A0AAN8ZTF6_HALRR</name>
<reference evidence="2 3" key="1">
    <citation type="submission" date="2023-11" db="EMBL/GenBank/DDBJ databases">
        <title>Halocaridina rubra genome assembly.</title>
        <authorList>
            <person name="Smith C."/>
        </authorList>
    </citation>
    <scope>NUCLEOTIDE SEQUENCE [LARGE SCALE GENOMIC DNA]</scope>
    <source>
        <strain evidence="2">EP-1</strain>
        <tissue evidence="2">Whole</tissue>
    </source>
</reference>
<evidence type="ECO:0000256" key="1">
    <source>
        <dbReference type="SAM" id="MobiDB-lite"/>
    </source>
</evidence>
<gene>
    <name evidence="2" type="ORF">SK128_008919</name>
</gene>
<keyword evidence="3" id="KW-1185">Reference proteome</keyword>